<dbReference type="PANTHER" id="PTHR36327:SF1">
    <property type="entry name" value="OS03G0731100 PROTEIN"/>
    <property type="match status" value="1"/>
</dbReference>
<name>A0ABD3M525_9STRA</name>
<feature type="signal peptide" evidence="1">
    <location>
        <begin position="1"/>
        <end position="19"/>
    </location>
</feature>
<gene>
    <name evidence="2" type="ORF">ACHAWU_008715</name>
</gene>
<evidence type="ECO:0000256" key="1">
    <source>
        <dbReference type="SAM" id="SignalP"/>
    </source>
</evidence>
<dbReference type="PANTHER" id="PTHR36327">
    <property type="entry name" value="UNNAMED PRODUCT"/>
    <property type="match status" value="1"/>
</dbReference>
<dbReference type="EMBL" id="JALLBG020000214">
    <property type="protein sequence ID" value="KAL3759106.1"/>
    <property type="molecule type" value="Genomic_DNA"/>
</dbReference>
<organism evidence="2 3">
    <name type="scientific">Discostella pseudostelligera</name>
    <dbReference type="NCBI Taxonomy" id="259834"/>
    <lineage>
        <taxon>Eukaryota</taxon>
        <taxon>Sar</taxon>
        <taxon>Stramenopiles</taxon>
        <taxon>Ochrophyta</taxon>
        <taxon>Bacillariophyta</taxon>
        <taxon>Coscinodiscophyceae</taxon>
        <taxon>Thalassiosirophycidae</taxon>
        <taxon>Stephanodiscales</taxon>
        <taxon>Stephanodiscaceae</taxon>
        <taxon>Discostella</taxon>
    </lineage>
</organism>
<evidence type="ECO:0008006" key="4">
    <source>
        <dbReference type="Google" id="ProtNLM"/>
    </source>
</evidence>
<evidence type="ECO:0000313" key="2">
    <source>
        <dbReference type="EMBL" id="KAL3759106.1"/>
    </source>
</evidence>
<evidence type="ECO:0000313" key="3">
    <source>
        <dbReference type="Proteomes" id="UP001530293"/>
    </source>
</evidence>
<keyword evidence="1" id="KW-0732">Signal</keyword>
<dbReference type="Proteomes" id="UP001530293">
    <property type="component" value="Unassembled WGS sequence"/>
</dbReference>
<feature type="chain" id="PRO_5044761889" description="PS II complex 12 kDa extrinsic protein" evidence="1">
    <location>
        <begin position="20"/>
        <end position="195"/>
    </location>
</feature>
<keyword evidence="3" id="KW-1185">Reference proteome</keyword>
<comment type="caution">
    <text evidence="2">The sequence shown here is derived from an EMBL/GenBank/DDBJ whole genome shotgun (WGS) entry which is preliminary data.</text>
</comment>
<protein>
    <recommendedName>
        <fullName evidence="4">PS II complex 12 kDa extrinsic protein</fullName>
    </recommendedName>
</protein>
<sequence>MMYRRLLIAIALTASPATAFHATPPQAGTAAALTVIPTSNERSCYCCCTRRSILQQALTVATSAISITAATASTANPAYADVIRSPGKCANGEGEGCDSLAEDNELIRSLQKKSAENRESNQREALNAYYMKNYPDVFAVSDKQLIKKMDGSFALYSSEEVQQLSRQGKIQMEYPKSKGGRIVDLTQKPIKVLVE</sequence>
<dbReference type="AlphaFoldDB" id="A0ABD3M525"/>
<reference evidence="2 3" key="1">
    <citation type="submission" date="2024-10" db="EMBL/GenBank/DDBJ databases">
        <title>Updated reference genomes for cyclostephanoid diatoms.</title>
        <authorList>
            <person name="Roberts W.R."/>
            <person name="Alverson A.J."/>
        </authorList>
    </citation>
    <scope>NUCLEOTIDE SEQUENCE [LARGE SCALE GENOMIC DNA]</scope>
    <source>
        <strain evidence="2 3">AJA232-27</strain>
    </source>
</reference>
<accession>A0ABD3M525</accession>
<proteinExistence type="predicted"/>